<gene>
    <name evidence="2" type="ORF">G7Z17_g9201</name>
</gene>
<feature type="signal peptide" evidence="1">
    <location>
        <begin position="1"/>
        <end position="20"/>
    </location>
</feature>
<evidence type="ECO:0000313" key="3">
    <source>
        <dbReference type="Proteomes" id="UP000722485"/>
    </source>
</evidence>
<dbReference type="AlphaFoldDB" id="A0A9P5LCG1"/>
<protein>
    <submittedName>
        <fullName evidence="2">Uncharacterized protein</fullName>
    </submittedName>
</protein>
<dbReference type="EMBL" id="JAANBB010000256">
    <property type="protein sequence ID" value="KAF7545381.1"/>
    <property type="molecule type" value="Genomic_DNA"/>
</dbReference>
<organism evidence="2 3">
    <name type="scientific">Cylindrodendrum hubeiense</name>
    <dbReference type="NCBI Taxonomy" id="595255"/>
    <lineage>
        <taxon>Eukaryota</taxon>
        <taxon>Fungi</taxon>
        <taxon>Dikarya</taxon>
        <taxon>Ascomycota</taxon>
        <taxon>Pezizomycotina</taxon>
        <taxon>Sordariomycetes</taxon>
        <taxon>Hypocreomycetidae</taxon>
        <taxon>Hypocreales</taxon>
        <taxon>Nectriaceae</taxon>
        <taxon>Cylindrodendrum</taxon>
    </lineage>
</organism>
<proteinExistence type="predicted"/>
<evidence type="ECO:0000256" key="1">
    <source>
        <dbReference type="SAM" id="SignalP"/>
    </source>
</evidence>
<keyword evidence="1" id="KW-0732">Signal</keyword>
<keyword evidence="3" id="KW-1185">Reference proteome</keyword>
<comment type="caution">
    <text evidence="2">The sequence shown here is derived from an EMBL/GenBank/DDBJ whole genome shotgun (WGS) entry which is preliminary data.</text>
</comment>
<dbReference type="Proteomes" id="UP000722485">
    <property type="component" value="Unassembled WGS sequence"/>
</dbReference>
<name>A0A9P5LCG1_9HYPO</name>
<evidence type="ECO:0000313" key="2">
    <source>
        <dbReference type="EMBL" id="KAF7545381.1"/>
    </source>
</evidence>
<feature type="chain" id="PRO_5040358032" evidence="1">
    <location>
        <begin position="21"/>
        <end position="165"/>
    </location>
</feature>
<accession>A0A9P5LCG1</accession>
<sequence>MVSTQTLLQAVLVAAGVVQGMVLDKVPLMPRIPSVAKHHEVLRARATMEADHSVLVKTTCLDSSQGIILHDETVAQLSICGGMPGSIDRCNGAPAVTTGSAGSALFTLSADDAGASITISKEQWIRCVQAARDQCPTGSLSATCVGGASTGDVSFTLENPRNQDL</sequence>
<reference evidence="2" key="1">
    <citation type="submission" date="2020-03" db="EMBL/GenBank/DDBJ databases">
        <title>Draft Genome Sequence of Cylindrodendrum hubeiense.</title>
        <authorList>
            <person name="Buettner E."/>
            <person name="Kellner H."/>
        </authorList>
    </citation>
    <scope>NUCLEOTIDE SEQUENCE</scope>
    <source>
        <strain evidence="2">IHI 201604</strain>
    </source>
</reference>
<dbReference type="OrthoDB" id="2097653at2759"/>